<keyword evidence="4" id="KW-1185">Reference proteome</keyword>
<feature type="domain" description="Sensor histidine kinase NatK-like C-terminal" evidence="2">
    <location>
        <begin position="346"/>
        <end position="443"/>
    </location>
</feature>
<keyword evidence="1" id="KW-1133">Transmembrane helix</keyword>
<sequence length="449" mass="51675">MLYNILTVFLMTTALMPPAMLQYYAFEPLLSQTQKIRVLGGYATLYLIELLFFLYMFIWGPWDHSFTLYKKIFVVAWIPHFLWAIATIRPYLFRHLYVFSIRAACTILIHTLSALILLALFHDPGSRPILPSLIYPAQWLFYILCYLALLPVLRQYFNEVFVKYRYLTTHKYWKYISMLPLFLLLDMYFILAHTEDLIMDQMLLLRMILLLALIIIAVSIRVGLRQADRTLKMYERVENMTAQIEASRDYTHSLLNSQDQLKAFYDSRKAYLDKLEGLISSHQPQEALQFIKEIGTQLDQTKRKQYCQNPLVNAALSTYLAKAEALHIPITVKAVIPKENAALSSDLAIVLSNLIENAIHASEKQPDSHRALSLLTLCQGDVLNIWVKNRFDGTVTFDEDGLPTTQAKGHGIGMKSLGHFRDTYDASVLCTCEDGWFSTYIRVPWGGAA</sequence>
<feature type="transmembrane region" description="Helical" evidence="1">
    <location>
        <begin position="72"/>
        <end position="92"/>
    </location>
</feature>
<dbReference type="Proteomes" id="UP000010111">
    <property type="component" value="Chromosome"/>
</dbReference>
<accession>G0VN52</accession>
<dbReference type="eggNOG" id="COG3290">
    <property type="taxonomic scope" value="Bacteria"/>
</dbReference>
<feature type="transmembrane region" description="Helical" evidence="1">
    <location>
        <begin position="172"/>
        <end position="191"/>
    </location>
</feature>
<feature type="transmembrane region" description="Helical" evidence="1">
    <location>
        <begin position="6"/>
        <end position="26"/>
    </location>
</feature>
<dbReference type="HOGENOM" id="CLU_020211_14_1_9"/>
<gene>
    <name evidence="3" type="ORF">MELS_0658</name>
</gene>
<proteinExistence type="predicted"/>
<name>G0VN52_MEGEL</name>
<reference evidence="3 4" key="1">
    <citation type="journal article" date="2011" name="J. Bacteriol.">
        <title>Genome Sequence of the Ruminal Bacterium Megasphaera elsdenii.</title>
        <authorList>
            <person name="Marx H."/>
            <person name="Graf A.B."/>
            <person name="Tatto N."/>
            <person name="Thallinger G.G."/>
            <person name="Mattanovich D."/>
            <person name="Sauer M."/>
        </authorList>
    </citation>
    <scope>NUCLEOTIDE SEQUENCE [LARGE SCALE GENOMIC DNA]</scope>
    <source>
        <strain evidence="3 4">DSM 20460</strain>
    </source>
</reference>
<feature type="transmembrane region" description="Helical" evidence="1">
    <location>
        <begin position="38"/>
        <end position="60"/>
    </location>
</feature>
<dbReference type="GeneID" id="97491608"/>
<dbReference type="Pfam" id="PF14501">
    <property type="entry name" value="HATPase_c_5"/>
    <property type="match status" value="1"/>
</dbReference>
<evidence type="ECO:0000313" key="4">
    <source>
        <dbReference type="Proteomes" id="UP000010111"/>
    </source>
</evidence>
<dbReference type="AlphaFoldDB" id="G0VN52"/>
<feature type="transmembrane region" description="Helical" evidence="1">
    <location>
        <begin position="203"/>
        <end position="224"/>
    </location>
</feature>
<dbReference type="EMBL" id="HE576794">
    <property type="protein sequence ID" value="CCC72880.1"/>
    <property type="molecule type" value="Genomic_DNA"/>
</dbReference>
<organism evidence="3 4">
    <name type="scientific">Megasphaera elsdenii DSM 20460</name>
    <dbReference type="NCBI Taxonomy" id="1064535"/>
    <lineage>
        <taxon>Bacteria</taxon>
        <taxon>Bacillati</taxon>
        <taxon>Bacillota</taxon>
        <taxon>Negativicutes</taxon>
        <taxon>Veillonellales</taxon>
        <taxon>Veillonellaceae</taxon>
        <taxon>Megasphaera</taxon>
    </lineage>
</organism>
<evidence type="ECO:0000313" key="3">
    <source>
        <dbReference type="EMBL" id="CCC72880.1"/>
    </source>
</evidence>
<feature type="transmembrane region" description="Helical" evidence="1">
    <location>
        <begin position="133"/>
        <end position="152"/>
    </location>
</feature>
<keyword evidence="1" id="KW-0812">Transmembrane</keyword>
<feature type="transmembrane region" description="Helical" evidence="1">
    <location>
        <begin position="99"/>
        <end position="121"/>
    </location>
</feature>
<evidence type="ECO:0000259" key="2">
    <source>
        <dbReference type="Pfam" id="PF14501"/>
    </source>
</evidence>
<dbReference type="RefSeq" id="WP_014015622.1">
    <property type="nucleotide sequence ID" value="NC_015873.1"/>
</dbReference>
<dbReference type="STRING" id="1064535.MELS_0658"/>
<evidence type="ECO:0000256" key="1">
    <source>
        <dbReference type="SAM" id="Phobius"/>
    </source>
</evidence>
<keyword evidence="1" id="KW-0472">Membrane</keyword>
<dbReference type="Gene3D" id="3.30.565.10">
    <property type="entry name" value="Histidine kinase-like ATPase, C-terminal domain"/>
    <property type="match status" value="1"/>
</dbReference>
<dbReference type="InterPro" id="IPR032834">
    <property type="entry name" value="NatK-like_C"/>
</dbReference>
<dbReference type="InterPro" id="IPR036890">
    <property type="entry name" value="HATPase_C_sf"/>
</dbReference>
<dbReference type="SUPFAM" id="SSF55874">
    <property type="entry name" value="ATPase domain of HSP90 chaperone/DNA topoisomerase II/histidine kinase"/>
    <property type="match status" value="1"/>
</dbReference>
<dbReference type="KEGG" id="med:MELS_0658"/>
<protein>
    <recommendedName>
        <fullName evidence="2">Sensor histidine kinase NatK-like C-terminal domain-containing protein</fullName>
    </recommendedName>
</protein>